<accession>C9K1G3</accession>
<organism evidence="1">
    <name type="scientific">Klebsiella pneumoniae</name>
    <dbReference type="NCBI Taxonomy" id="573"/>
    <lineage>
        <taxon>Bacteria</taxon>
        <taxon>Pseudomonadati</taxon>
        <taxon>Pseudomonadota</taxon>
        <taxon>Gammaproteobacteria</taxon>
        <taxon>Enterobacterales</taxon>
        <taxon>Enterobacteriaceae</taxon>
        <taxon>Klebsiella/Raoultella group</taxon>
        <taxon>Klebsiella</taxon>
        <taxon>Klebsiella pneumoniae complex</taxon>
    </lineage>
</organism>
<protein>
    <submittedName>
        <fullName evidence="1">Uncharacterized protein</fullName>
    </submittedName>
</protein>
<evidence type="ECO:0000313" key="1">
    <source>
        <dbReference type="EMBL" id="BAI43801.1"/>
    </source>
</evidence>
<dbReference type="AlphaFoldDB" id="C9K1G3"/>
<sequence length="327" mass="38007">MNMYSDFERLILLVMRKIYFKINKLSPVTQIFEDYVTTRDGDANEFIYKSIQSGKPLMVSKFGTIELNALVSYQLQLKKNYSFSDRISFIKGKIPNLWWPIKLDALCTNAGFFPNNNEKLPEFYQVNLEAIKSIDILGSYIEKEIFFSDVYSKDMIRVNLDGYYAPFLYEKPWTAALKGKKVLVIHPFDSEIKSQYSKRALLWKDKNVLPDFDLITYKPVVSMLGQQTEYRSWIEALEKMQSDIQKIDFDIALIGCGAYGMPLASFIKGMGKQAVHLAGWTQILFGIKGKRWDDLPYVSKFYNNAWVRPQQQSKIKGFDSIEKGCYW</sequence>
<proteinExistence type="predicted"/>
<dbReference type="EMBL" id="AB371294">
    <property type="protein sequence ID" value="BAI43801.1"/>
    <property type="molecule type" value="Genomic_DNA"/>
</dbReference>
<name>C9K1G3_KLEPN</name>
<reference evidence="1" key="2">
    <citation type="journal article" date="2009" name="Microbiology">
        <title>Genetic diversity of capsular polysaccharide biosynthesis in Klebsiella pneumoniae clinical isolates.</title>
        <authorList>
            <person name="Shu H.-Y."/>
            <person name="Fung C.-P."/>
            <person name="Liu Y.-M."/>
            <person name="Wu K.-M."/>
            <person name="Chen Y.-T."/>
            <person name="Li L.-H."/>
            <person name="Liu T.-T."/>
            <person name="Kirby R."/>
            <person name="Tsai S.-F."/>
        </authorList>
    </citation>
    <scope>NUCLEOTIDE SEQUENCE</scope>
    <source>
        <strain evidence="1">VGH916</strain>
    </source>
</reference>
<reference evidence="1" key="1">
    <citation type="submission" date="2007-12" db="EMBL/GenBank/DDBJ databases">
        <authorList>
            <person name="Wu K.M."/>
            <person name="Shu H.Y."/>
            <person name="Tsai S.F."/>
        </authorList>
    </citation>
    <scope>NUCLEOTIDE SEQUENCE</scope>
    <source>
        <strain evidence="1">VGH916</strain>
    </source>
</reference>